<gene>
    <name evidence="2" type="ORF">K8U72_06720</name>
</gene>
<feature type="compositionally biased region" description="Polar residues" evidence="1">
    <location>
        <begin position="278"/>
        <end position="291"/>
    </location>
</feature>
<accession>A0A921KLL2</accession>
<dbReference type="RefSeq" id="WP_274959219.1">
    <property type="nucleotide sequence ID" value="NZ_DYWQ01000096.1"/>
</dbReference>
<dbReference type="EMBL" id="DYWQ01000096">
    <property type="protein sequence ID" value="HJF45458.1"/>
    <property type="molecule type" value="Genomic_DNA"/>
</dbReference>
<dbReference type="Proteomes" id="UP000697330">
    <property type="component" value="Unassembled WGS sequence"/>
</dbReference>
<dbReference type="AlphaFoldDB" id="A0A921KLL2"/>
<reference evidence="2" key="1">
    <citation type="journal article" date="2021" name="PeerJ">
        <title>Extensive microbial diversity within the chicken gut microbiome revealed by metagenomics and culture.</title>
        <authorList>
            <person name="Gilroy R."/>
            <person name="Ravi A."/>
            <person name="Getino M."/>
            <person name="Pursley I."/>
            <person name="Horton D.L."/>
            <person name="Alikhan N.F."/>
            <person name="Baker D."/>
            <person name="Gharbi K."/>
            <person name="Hall N."/>
            <person name="Watson M."/>
            <person name="Adriaenssens E.M."/>
            <person name="Foster-Nyarko E."/>
            <person name="Jarju S."/>
            <person name="Secka A."/>
            <person name="Antonio M."/>
            <person name="Oren A."/>
            <person name="Chaudhuri R.R."/>
            <person name="La Ragione R."/>
            <person name="Hildebrand F."/>
            <person name="Pallen M.J."/>
        </authorList>
    </citation>
    <scope>NUCLEOTIDE SEQUENCE</scope>
    <source>
        <strain evidence="2">CHK124-7917</strain>
    </source>
</reference>
<proteinExistence type="predicted"/>
<dbReference type="Gene3D" id="3.40.50.10440">
    <property type="entry name" value="Dihydroxyacetone kinase, domain 1"/>
    <property type="match status" value="1"/>
</dbReference>
<evidence type="ECO:0000313" key="3">
    <source>
        <dbReference type="Proteomes" id="UP000697330"/>
    </source>
</evidence>
<evidence type="ECO:0000256" key="1">
    <source>
        <dbReference type="SAM" id="MobiDB-lite"/>
    </source>
</evidence>
<organism evidence="2 3">
    <name type="scientific">Thermophilibacter provencensis</name>
    <dbReference type="NCBI Taxonomy" id="1852386"/>
    <lineage>
        <taxon>Bacteria</taxon>
        <taxon>Bacillati</taxon>
        <taxon>Actinomycetota</taxon>
        <taxon>Coriobacteriia</taxon>
        <taxon>Coriobacteriales</taxon>
        <taxon>Atopobiaceae</taxon>
        <taxon>Thermophilibacter</taxon>
    </lineage>
</organism>
<name>A0A921KLL2_9ACTN</name>
<dbReference type="SUPFAM" id="SSF82549">
    <property type="entry name" value="DAK1/DegV-like"/>
    <property type="match status" value="1"/>
</dbReference>
<dbReference type="InterPro" id="IPR003797">
    <property type="entry name" value="DegV"/>
</dbReference>
<dbReference type="Pfam" id="PF02645">
    <property type="entry name" value="DegV"/>
    <property type="match status" value="1"/>
</dbReference>
<comment type="caution">
    <text evidence="2">The sequence shown here is derived from an EMBL/GenBank/DDBJ whole genome shotgun (WGS) entry which is preliminary data.</text>
</comment>
<feature type="region of interest" description="Disordered" evidence="1">
    <location>
        <begin position="271"/>
        <end position="291"/>
    </location>
</feature>
<sequence>MSEKSFAIVCDVGCDLPAHYLEHMGAVIVDSCAEMPDDEELTARYANAYRALAKSGVTQIAAVHSSSAFSSEVVCACKAAASCVDVAEVRVIESAAASAATGMVVFRLACFREEGASFEGATTAARELAEQVRLLVVPSRAPRFPERRARRRGGALIRRATSSIRVRLSGERSLYLLSRGDLTQLARSAELPDLTGRLAHAMSAVASAEGPLVYACVETGDERALRALMKPLDTNEFDSECLGTLLMTEGVEHVVGRGAVGVAFVPASRYWHDPGDNPSGQDGQEQPDQLQ</sequence>
<reference evidence="2" key="2">
    <citation type="submission" date="2021-09" db="EMBL/GenBank/DDBJ databases">
        <authorList>
            <person name="Gilroy R."/>
        </authorList>
    </citation>
    <scope>NUCLEOTIDE SEQUENCE</scope>
    <source>
        <strain evidence="2">CHK124-7917</strain>
    </source>
</reference>
<dbReference type="PROSITE" id="PS51482">
    <property type="entry name" value="DEGV"/>
    <property type="match status" value="1"/>
</dbReference>
<protein>
    <submittedName>
        <fullName evidence="2">DegV family protein</fullName>
    </submittedName>
</protein>
<evidence type="ECO:0000313" key="2">
    <source>
        <dbReference type="EMBL" id="HJF45458.1"/>
    </source>
</evidence>